<comment type="caution">
    <text evidence="5">The sequence shown here is derived from an EMBL/GenBank/DDBJ whole genome shotgun (WGS) entry which is preliminary data.</text>
</comment>
<dbReference type="CDD" id="cd05831">
    <property type="entry name" value="Ribosomal_P1"/>
    <property type="match status" value="1"/>
</dbReference>
<evidence type="ECO:0000256" key="4">
    <source>
        <dbReference type="SAM" id="MobiDB-lite"/>
    </source>
</evidence>
<evidence type="ECO:0000256" key="3">
    <source>
        <dbReference type="ARBA" id="ARBA00023274"/>
    </source>
</evidence>
<keyword evidence="6" id="KW-1185">Reference proteome</keyword>
<gene>
    <name evidence="5" type="ORF">ENUP19_0247G0018</name>
</gene>
<comment type="similarity">
    <text evidence="1">Belongs to the eukaryotic ribosomal protein P1/P2 family.</text>
</comment>
<evidence type="ECO:0008006" key="7">
    <source>
        <dbReference type="Google" id="ProtNLM"/>
    </source>
</evidence>
<dbReference type="EMBL" id="BAAFRS010000247">
    <property type="protein sequence ID" value="GAB1225226.1"/>
    <property type="molecule type" value="Genomic_DNA"/>
</dbReference>
<dbReference type="Pfam" id="PF00428">
    <property type="entry name" value="Ribosomal_60s"/>
    <property type="match status" value="1"/>
</dbReference>
<name>A0ABQ0DQT8_9EUKA</name>
<sequence length="112" mass="11881">MEAAHQHQELAVALAALLIHEAGKEITAEHINTVLHHSNIKVEGFWPIIMAKALANANIEDLIMDAGSAPVAAAPAAGAAPAAQNEATEEKKEDKKEEEEAEEDFGGFGDLF</sequence>
<feature type="compositionally biased region" description="Acidic residues" evidence="4">
    <location>
        <begin position="96"/>
        <end position="105"/>
    </location>
</feature>
<proteinExistence type="inferred from homology"/>
<dbReference type="Gene3D" id="1.10.10.1410">
    <property type="match status" value="1"/>
</dbReference>
<keyword evidence="2" id="KW-0689">Ribosomal protein</keyword>
<evidence type="ECO:0000256" key="1">
    <source>
        <dbReference type="ARBA" id="ARBA00005436"/>
    </source>
</evidence>
<dbReference type="Proteomes" id="UP001628156">
    <property type="component" value="Unassembled WGS sequence"/>
</dbReference>
<evidence type="ECO:0000256" key="2">
    <source>
        <dbReference type="ARBA" id="ARBA00022980"/>
    </source>
</evidence>
<protein>
    <recommendedName>
        <fullName evidence="7">60S acidic ribosomal protein P1</fullName>
    </recommendedName>
</protein>
<dbReference type="InterPro" id="IPR027534">
    <property type="entry name" value="Ribosomal_P1/P2"/>
</dbReference>
<feature type="region of interest" description="Disordered" evidence="4">
    <location>
        <begin position="74"/>
        <end position="112"/>
    </location>
</feature>
<organism evidence="5 6">
    <name type="scientific">Entamoeba nuttalli</name>
    <dbReference type="NCBI Taxonomy" id="412467"/>
    <lineage>
        <taxon>Eukaryota</taxon>
        <taxon>Amoebozoa</taxon>
        <taxon>Evosea</taxon>
        <taxon>Archamoebae</taxon>
        <taxon>Mastigamoebida</taxon>
        <taxon>Entamoebidae</taxon>
        <taxon>Entamoeba</taxon>
    </lineage>
</organism>
<accession>A0ABQ0DQT8</accession>
<keyword evidence="3" id="KW-0687">Ribonucleoprotein</keyword>
<reference evidence="5 6" key="1">
    <citation type="journal article" date="2019" name="PLoS Negl. Trop. Dis.">
        <title>Whole genome sequencing of Entamoeba nuttalli reveals mammalian host-related molecular signatures and a novel octapeptide-repeat surface protein.</title>
        <authorList>
            <person name="Tanaka M."/>
            <person name="Makiuchi T."/>
            <person name="Komiyama T."/>
            <person name="Shiina T."/>
            <person name="Osaki K."/>
            <person name="Tachibana H."/>
        </authorList>
    </citation>
    <scope>NUCLEOTIDE SEQUENCE [LARGE SCALE GENOMIC DNA]</scope>
    <source>
        <strain evidence="5 6">P19-061405</strain>
    </source>
</reference>
<dbReference type="PANTHER" id="PTHR45696:SF10">
    <property type="entry name" value="LARGE RIBOSOMAL SUBUNIT PROTEIN P1"/>
    <property type="match status" value="1"/>
</dbReference>
<dbReference type="InterPro" id="IPR038716">
    <property type="entry name" value="P1/P2_N_sf"/>
</dbReference>
<feature type="compositionally biased region" description="Low complexity" evidence="4">
    <location>
        <begin position="74"/>
        <end position="83"/>
    </location>
</feature>
<dbReference type="HAMAP" id="MF_01478">
    <property type="entry name" value="Ribosomal_L12_arch"/>
    <property type="match status" value="1"/>
</dbReference>
<evidence type="ECO:0000313" key="5">
    <source>
        <dbReference type="EMBL" id="GAB1225226.1"/>
    </source>
</evidence>
<dbReference type="PANTHER" id="PTHR45696">
    <property type="entry name" value="60S ACIDIC RIBOSOMAL PROTEIN P1"/>
    <property type="match status" value="1"/>
</dbReference>
<evidence type="ECO:0000313" key="6">
    <source>
        <dbReference type="Proteomes" id="UP001628156"/>
    </source>
</evidence>